<feature type="transmembrane region" description="Helical" evidence="1">
    <location>
        <begin position="61"/>
        <end position="84"/>
    </location>
</feature>
<dbReference type="eggNOG" id="ENOG5032SWD">
    <property type="taxonomic scope" value="Bacteria"/>
</dbReference>
<dbReference type="AlphaFoldDB" id="R0CY42"/>
<keyword evidence="1" id="KW-1133">Transmembrane helix</keyword>
<dbReference type="EMBL" id="APMP01000020">
    <property type="protein sequence ID" value="ENZ81200.1"/>
    <property type="molecule type" value="Genomic_DNA"/>
</dbReference>
<dbReference type="PROSITE" id="PS50222">
    <property type="entry name" value="EF_HAND_2"/>
    <property type="match status" value="1"/>
</dbReference>
<keyword evidence="4" id="KW-1185">Reference proteome</keyword>
<protein>
    <recommendedName>
        <fullName evidence="2">EF-hand domain-containing protein</fullName>
    </recommendedName>
</protein>
<dbReference type="PATRIC" id="fig|1292034.3.peg.2891"/>
<dbReference type="PROSITE" id="PS00018">
    <property type="entry name" value="EF_HAND_1"/>
    <property type="match status" value="1"/>
</dbReference>
<keyword evidence="1" id="KW-0812">Transmembrane</keyword>
<keyword evidence="1" id="KW-0472">Membrane</keyword>
<sequence>MTARKPPKKSEVLEIRLPHETKTAFMARCHGAGRTASEAVRVFIDQELSGKAARPPRTHGLLWRAVVAALAGLAVGAIAVPSLARPTTTSRAAFEALDRNHDGVLSFEEFSRR</sequence>
<accession>R0CY42</accession>
<dbReference type="InterPro" id="IPR002048">
    <property type="entry name" value="EF_hand_dom"/>
</dbReference>
<gene>
    <name evidence="3" type="ORF">OR37_02908</name>
</gene>
<reference evidence="3 4" key="1">
    <citation type="journal article" date="2013" name="Genome Announc.">
        <title>Draft Genome Sequence for Caulobacter sp. Strain OR37, a Bacterium Tolerant to Heavy Metals.</title>
        <authorList>
            <person name="Utturkar S.M."/>
            <person name="Bollmann A."/>
            <person name="Brzoska R.M."/>
            <person name="Klingeman D.M."/>
            <person name="Epstein S.E."/>
            <person name="Palumbo A.V."/>
            <person name="Brown S.D."/>
        </authorList>
    </citation>
    <scope>NUCLEOTIDE SEQUENCE [LARGE SCALE GENOMIC DNA]</scope>
    <source>
        <strain evidence="3 4">OR37</strain>
    </source>
</reference>
<dbReference type="RefSeq" id="WP_004621350.1">
    <property type="nucleotide sequence ID" value="NZ_APMP01000020.1"/>
</dbReference>
<dbReference type="OrthoDB" id="7189925at2"/>
<dbReference type="InterPro" id="IPR018247">
    <property type="entry name" value="EF_Hand_1_Ca_BS"/>
</dbReference>
<evidence type="ECO:0000256" key="1">
    <source>
        <dbReference type="SAM" id="Phobius"/>
    </source>
</evidence>
<comment type="caution">
    <text evidence="3">The sequence shown here is derived from an EMBL/GenBank/DDBJ whole genome shotgun (WGS) entry which is preliminary data.</text>
</comment>
<dbReference type="Gene3D" id="1.10.238.10">
    <property type="entry name" value="EF-hand"/>
    <property type="match status" value="1"/>
</dbReference>
<evidence type="ECO:0000313" key="3">
    <source>
        <dbReference type="EMBL" id="ENZ81200.1"/>
    </source>
</evidence>
<evidence type="ECO:0000259" key="2">
    <source>
        <dbReference type="PROSITE" id="PS50222"/>
    </source>
</evidence>
<name>R0CY42_CAUVI</name>
<dbReference type="Pfam" id="PF13202">
    <property type="entry name" value="EF-hand_5"/>
    <property type="match status" value="1"/>
</dbReference>
<feature type="domain" description="EF-hand" evidence="2">
    <location>
        <begin position="85"/>
        <end position="113"/>
    </location>
</feature>
<dbReference type="GO" id="GO:0005509">
    <property type="term" value="F:calcium ion binding"/>
    <property type="evidence" value="ECO:0007669"/>
    <property type="project" value="InterPro"/>
</dbReference>
<dbReference type="STRING" id="1292034.OR37_02908"/>
<dbReference type="Proteomes" id="UP000013063">
    <property type="component" value="Unassembled WGS sequence"/>
</dbReference>
<proteinExistence type="predicted"/>
<evidence type="ECO:0000313" key="4">
    <source>
        <dbReference type="Proteomes" id="UP000013063"/>
    </source>
</evidence>
<organism evidence="3 4">
    <name type="scientific">Caulobacter vibrioides OR37</name>
    <dbReference type="NCBI Taxonomy" id="1292034"/>
    <lineage>
        <taxon>Bacteria</taxon>
        <taxon>Pseudomonadati</taxon>
        <taxon>Pseudomonadota</taxon>
        <taxon>Alphaproteobacteria</taxon>
        <taxon>Caulobacterales</taxon>
        <taxon>Caulobacteraceae</taxon>
        <taxon>Caulobacter</taxon>
    </lineage>
</organism>